<evidence type="ECO:0000313" key="4">
    <source>
        <dbReference type="Proteomes" id="UP000751190"/>
    </source>
</evidence>
<feature type="region of interest" description="Disordered" evidence="1">
    <location>
        <begin position="148"/>
        <end position="284"/>
    </location>
</feature>
<evidence type="ECO:0000256" key="1">
    <source>
        <dbReference type="SAM" id="MobiDB-lite"/>
    </source>
</evidence>
<feature type="compositionally biased region" description="Basic and acidic residues" evidence="1">
    <location>
        <begin position="269"/>
        <end position="284"/>
    </location>
</feature>
<accession>A0A8J6CB96</accession>
<organism evidence="3 4">
    <name type="scientific">Diacronema lutheri</name>
    <name type="common">Unicellular marine alga</name>
    <name type="synonym">Monochrysis lutheri</name>
    <dbReference type="NCBI Taxonomy" id="2081491"/>
    <lineage>
        <taxon>Eukaryota</taxon>
        <taxon>Haptista</taxon>
        <taxon>Haptophyta</taxon>
        <taxon>Pavlovophyceae</taxon>
        <taxon>Pavlovales</taxon>
        <taxon>Pavlovaceae</taxon>
        <taxon>Diacronema</taxon>
    </lineage>
</organism>
<evidence type="ECO:0000259" key="2">
    <source>
        <dbReference type="Pfam" id="PF23493"/>
    </source>
</evidence>
<feature type="domain" description="Cysteinyl-tRNA ligase anticodon binding" evidence="2">
    <location>
        <begin position="90"/>
        <end position="130"/>
    </location>
</feature>
<dbReference type="InterPro" id="IPR056411">
    <property type="entry name" value="CysS_C"/>
</dbReference>
<dbReference type="EMBL" id="JAGTXO010000004">
    <property type="protein sequence ID" value="KAG8468487.1"/>
    <property type="molecule type" value="Genomic_DNA"/>
</dbReference>
<name>A0A8J6CB96_DIALT</name>
<dbReference type="Gene3D" id="1.20.120.1910">
    <property type="entry name" value="Cysteine-tRNA ligase, C-terminal anti-codon recognition domain"/>
    <property type="match status" value="1"/>
</dbReference>
<dbReference type="OrthoDB" id="47021at2759"/>
<dbReference type="AlphaFoldDB" id="A0A8J6CB96"/>
<dbReference type="SUPFAM" id="SSF47323">
    <property type="entry name" value="Anticodon-binding domain of a subclass of class I aminoacyl-tRNA synthetases"/>
    <property type="match status" value="1"/>
</dbReference>
<dbReference type="InterPro" id="IPR009080">
    <property type="entry name" value="tRNAsynth_Ia_anticodon-bd"/>
</dbReference>
<feature type="compositionally biased region" description="Basic and acidic residues" evidence="1">
    <location>
        <begin position="242"/>
        <end position="260"/>
    </location>
</feature>
<feature type="compositionally biased region" description="Basic and acidic residues" evidence="1">
    <location>
        <begin position="215"/>
        <end position="226"/>
    </location>
</feature>
<feature type="compositionally biased region" description="Gly residues" evidence="1">
    <location>
        <begin position="195"/>
        <end position="207"/>
    </location>
</feature>
<feature type="compositionally biased region" description="Pro residues" evidence="1">
    <location>
        <begin position="179"/>
        <end position="193"/>
    </location>
</feature>
<comment type="caution">
    <text evidence="3">The sequence shown here is derived from an EMBL/GenBank/DDBJ whole genome shotgun (WGS) entry which is preliminary data.</text>
</comment>
<evidence type="ECO:0000313" key="3">
    <source>
        <dbReference type="EMBL" id="KAG8468487.1"/>
    </source>
</evidence>
<dbReference type="GO" id="GO:0006418">
    <property type="term" value="P:tRNA aminoacylation for protein translation"/>
    <property type="evidence" value="ECO:0007669"/>
    <property type="project" value="InterPro"/>
</dbReference>
<proteinExistence type="predicted"/>
<protein>
    <recommendedName>
        <fullName evidence="2">Cysteinyl-tRNA ligase anticodon binding domain-containing protein</fullName>
    </recommendedName>
</protein>
<reference evidence="3" key="1">
    <citation type="submission" date="2021-05" db="EMBL/GenBank/DDBJ databases">
        <title>The genome of the haptophyte Pavlova lutheri (Diacronema luteri, Pavlovales) - a model for lipid biosynthesis in eukaryotic algae.</title>
        <authorList>
            <person name="Hulatt C.J."/>
            <person name="Posewitz M.C."/>
        </authorList>
    </citation>
    <scope>NUCLEOTIDE SEQUENCE</scope>
    <source>
        <strain evidence="3">NIVA-4/92</strain>
    </source>
</reference>
<dbReference type="GO" id="GO:0004812">
    <property type="term" value="F:aminoacyl-tRNA ligase activity"/>
    <property type="evidence" value="ECO:0007669"/>
    <property type="project" value="InterPro"/>
</dbReference>
<sequence>MRRDFDSADRLRDDLRAMGVMVFDKEKTWKLAGGAPGGGGGGGGYGGPPGGGGGGGFGGGFGGGGYGGGTGPSGHDYRREDDGSVPVDVAKVDAILAQRMQAKMQRDFTTADRLRDDLKTLGVMVMDKEKVWKAIGLGGARAPYAPPGGGGGGGYGGGGPPMGGGGSWGGGGGGGAYGAPPPPRPSYGGPPPSVGGNGGGGGGGAQGHGSQRGSYTDKDSYHRAVLDGRVQYRAPTEEEDERFARRDRERGRPDGERGGGERGGGGARAVDRPRERERDYPEER</sequence>
<dbReference type="GO" id="GO:0005524">
    <property type="term" value="F:ATP binding"/>
    <property type="evidence" value="ECO:0007669"/>
    <property type="project" value="InterPro"/>
</dbReference>
<dbReference type="Proteomes" id="UP000751190">
    <property type="component" value="Unassembled WGS sequence"/>
</dbReference>
<gene>
    <name evidence="3" type="ORF">KFE25_013570</name>
</gene>
<feature type="compositionally biased region" description="Gly residues" evidence="1">
    <location>
        <begin position="148"/>
        <end position="177"/>
    </location>
</feature>
<feature type="region of interest" description="Disordered" evidence="1">
    <location>
        <begin position="64"/>
        <end position="83"/>
    </location>
</feature>
<dbReference type="Pfam" id="PF23493">
    <property type="entry name" value="CysS_C"/>
    <property type="match status" value="1"/>
</dbReference>
<keyword evidence="4" id="KW-1185">Reference proteome</keyword>